<proteinExistence type="predicted"/>
<feature type="coiled-coil region" evidence="1">
    <location>
        <begin position="45"/>
        <end position="72"/>
    </location>
</feature>
<keyword evidence="1" id="KW-0175">Coiled coil</keyword>
<keyword evidence="4" id="KW-1185">Reference proteome</keyword>
<reference evidence="3" key="1">
    <citation type="submission" date="2022-08" db="EMBL/GenBank/DDBJ databases">
        <authorList>
            <person name="Deng Y."/>
            <person name="Han X.-F."/>
            <person name="Zhang Y.-Q."/>
        </authorList>
    </citation>
    <scope>NUCLEOTIDE SEQUENCE</scope>
    <source>
        <strain evidence="3">CPCC 203386</strain>
    </source>
</reference>
<feature type="non-terminal residue" evidence="3">
    <location>
        <position position="187"/>
    </location>
</feature>
<name>A0ABT2HBR6_9MICO</name>
<evidence type="ECO:0000256" key="1">
    <source>
        <dbReference type="SAM" id="Coils"/>
    </source>
</evidence>
<feature type="compositionally biased region" description="Basic and acidic residues" evidence="2">
    <location>
        <begin position="178"/>
        <end position="187"/>
    </location>
</feature>
<protein>
    <submittedName>
        <fullName evidence="3">Uncharacterized protein</fullName>
    </submittedName>
</protein>
<gene>
    <name evidence="3" type="ORF">N1032_27020</name>
</gene>
<organism evidence="3 4">
    <name type="scientific">Herbiconiux daphne</name>
    <dbReference type="NCBI Taxonomy" id="2970914"/>
    <lineage>
        <taxon>Bacteria</taxon>
        <taxon>Bacillati</taxon>
        <taxon>Actinomycetota</taxon>
        <taxon>Actinomycetes</taxon>
        <taxon>Micrococcales</taxon>
        <taxon>Microbacteriaceae</taxon>
        <taxon>Herbiconiux</taxon>
    </lineage>
</organism>
<dbReference type="Proteomes" id="UP001165586">
    <property type="component" value="Unassembled WGS sequence"/>
</dbReference>
<evidence type="ECO:0000313" key="3">
    <source>
        <dbReference type="EMBL" id="MCS5737389.1"/>
    </source>
</evidence>
<dbReference type="EMBL" id="JANLCJ010000661">
    <property type="protein sequence ID" value="MCS5737389.1"/>
    <property type="molecule type" value="Genomic_DNA"/>
</dbReference>
<feature type="non-terminal residue" evidence="3">
    <location>
        <position position="1"/>
    </location>
</feature>
<feature type="region of interest" description="Disordered" evidence="2">
    <location>
        <begin position="145"/>
        <end position="187"/>
    </location>
</feature>
<dbReference type="RefSeq" id="WP_259543775.1">
    <property type="nucleotide sequence ID" value="NZ_JANLCJ010000661.1"/>
</dbReference>
<evidence type="ECO:0000313" key="4">
    <source>
        <dbReference type="Proteomes" id="UP001165586"/>
    </source>
</evidence>
<evidence type="ECO:0000256" key="2">
    <source>
        <dbReference type="SAM" id="MobiDB-lite"/>
    </source>
</evidence>
<sequence length="187" mass="21480">VAGMKDILQLSELEADRVISDYQGFDWDKLAAEDPQAYVENKRFLERYQARKQELINAQQRLVAEAKAKEDEAFRAKSIECVQILKQAIPNWNDALYEQLLQYAIDSGANEDEMLKENRPEFFKVLYKAYQFDTGKAKVMAKIKRPGAPKKVVRPGSKPVVEGDKRELAAQRYAKGHMSQEEASRRP</sequence>
<accession>A0ABT2HBR6</accession>
<comment type="caution">
    <text evidence="3">The sequence shown here is derived from an EMBL/GenBank/DDBJ whole genome shotgun (WGS) entry which is preliminary data.</text>
</comment>